<dbReference type="CTD" id="20249115"/>
<dbReference type="RefSeq" id="XP_009056666.1">
    <property type="nucleotide sequence ID" value="XM_009058418.1"/>
</dbReference>
<protein>
    <recommendedName>
        <fullName evidence="3">SGNH domain-containing protein</fullName>
    </recommendedName>
</protein>
<dbReference type="Proteomes" id="UP000030746">
    <property type="component" value="Unassembled WGS sequence"/>
</dbReference>
<keyword evidence="2" id="KW-1185">Reference proteome</keyword>
<evidence type="ECO:0000313" key="2">
    <source>
        <dbReference type="Proteomes" id="UP000030746"/>
    </source>
</evidence>
<name>V3ZMC7_LOTGI</name>
<dbReference type="HOGENOM" id="CLU_034888_0_0_1"/>
<dbReference type="OMA" id="RESTCKM"/>
<dbReference type="KEGG" id="lgi:LOTGIDRAFT_232991"/>
<organism evidence="1 2">
    <name type="scientific">Lottia gigantea</name>
    <name type="common">Giant owl limpet</name>
    <dbReference type="NCBI Taxonomy" id="225164"/>
    <lineage>
        <taxon>Eukaryota</taxon>
        <taxon>Metazoa</taxon>
        <taxon>Spiralia</taxon>
        <taxon>Lophotrochozoa</taxon>
        <taxon>Mollusca</taxon>
        <taxon>Gastropoda</taxon>
        <taxon>Patellogastropoda</taxon>
        <taxon>Lottioidea</taxon>
        <taxon>Lottiidae</taxon>
        <taxon>Lottia</taxon>
    </lineage>
</organism>
<dbReference type="GeneID" id="20249115"/>
<sequence length="344" mass="39653">MKNGSWLPHKMTGIQRQKIEKFLKYARNGQGIPKTLQRPDKKCGNLPYMGQKGNFFRALCNPKGSTPCCENNKCVWKSLEECQCSNCLDERQSIHAEYSQWIPTDKTCSIRYYNSQEVCKLLNGKTILIVGDSYMRHLYTGLLSFLRNNSQTGALERNPKQNILKECSGMYVFTEKVCRGHIDRNPKNICSGKVNVIFKEHYELRFAKQFKEDVDNITKSESTLIVCGIGLHSQMQSRKILNDYLMPVLNILKTRPKSKLLFATPHAPGLLKSPKFHQSLDIILKFISEMEFPLKKMNIPVFDTVPMTKNIVSFDGNHYGLGLNRQKVLFLLNYIQEIKEQGKW</sequence>
<dbReference type="AlphaFoldDB" id="V3ZMC7"/>
<accession>V3ZMC7</accession>
<dbReference type="EMBL" id="KB202050">
    <property type="protein sequence ID" value="ESO92523.1"/>
    <property type="molecule type" value="Genomic_DNA"/>
</dbReference>
<dbReference type="OrthoDB" id="6086232at2759"/>
<proteinExistence type="predicted"/>
<evidence type="ECO:0000313" key="1">
    <source>
        <dbReference type="EMBL" id="ESO92523.1"/>
    </source>
</evidence>
<reference evidence="1 2" key="1">
    <citation type="journal article" date="2013" name="Nature">
        <title>Insights into bilaterian evolution from three spiralian genomes.</title>
        <authorList>
            <person name="Simakov O."/>
            <person name="Marletaz F."/>
            <person name="Cho S.J."/>
            <person name="Edsinger-Gonzales E."/>
            <person name="Havlak P."/>
            <person name="Hellsten U."/>
            <person name="Kuo D.H."/>
            <person name="Larsson T."/>
            <person name="Lv J."/>
            <person name="Arendt D."/>
            <person name="Savage R."/>
            <person name="Osoegawa K."/>
            <person name="de Jong P."/>
            <person name="Grimwood J."/>
            <person name="Chapman J.A."/>
            <person name="Shapiro H."/>
            <person name="Aerts A."/>
            <person name="Otillar R.P."/>
            <person name="Terry A.Y."/>
            <person name="Boore J.L."/>
            <person name="Grigoriev I.V."/>
            <person name="Lindberg D.R."/>
            <person name="Seaver E.C."/>
            <person name="Weisblat D.A."/>
            <person name="Putnam N.H."/>
            <person name="Rokhsar D.S."/>
        </authorList>
    </citation>
    <scope>NUCLEOTIDE SEQUENCE [LARGE SCALE GENOMIC DNA]</scope>
</reference>
<evidence type="ECO:0008006" key="3">
    <source>
        <dbReference type="Google" id="ProtNLM"/>
    </source>
</evidence>
<gene>
    <name evidence="1" type="ORF">LOTGIDRAFT_232991</name>
</gene>